<evidence type="ECO:0000313" key="10">
    <source>
        <dbReference type="Proteomes" id="UP000249645"/>
    </source>
</evidence>
<keyword evidence="7" id="KW-0119">Carbohydrate metabolism</keyword>
<comment type="caution">
    <text evidence="9">The sequence shown here is derived from an EMBL/GenBank/DDBJ whole genome shotgun (WGS) entry which is preliminary data.</text>
</comment>
<dbReference type="InterPro" id="IPR005835">
    <property type="entry name" value="NTP_transferase_dom"/>
</dbReference>
<feature type="domain" description="Nucleotidyl transferase" evidence="8">
    <location>
        <begin position="25"/>
        <end position="88"/>
    </location>
</feature>
<protein>
    <submittedName>
        <fullName evidence="9">Glucose-1-phosphate adenylyltransferase</fullName>
        <ecNumber evidence="9">2.7.7.27</ecNumber>
    </submittedName>
</protein>
<evidence type="ECO:0000259" key="8">
    <source>
        <dbReference type="Pfam" id="PF00483"/>
    </source>
</evidence>
<evidence type="ECO:0000256" key="4">
    <source>
        <dbReference type="ARBA" id="ARBA00022695"/>
    </source>
</evidence>
<dbReference type="EMBL" id="QFOI01000153">
    <property type="protein sequence ID" value="PZP48676.1"/>
    <property type="molecule type" value="Genomic_DNA"/>
</dbReference>
<evidence type="ECO:0000256" key="1">
    <source>
        <dbReference type="ARBA" id="ARBA00010443"/>
    </source>
</evidence>
<evidence type="ECO:0000256" key="5">
    <source>
        <dbReference type="ARBA" id="ARBA00022741"/>
    </source>
</evidence>
<comment type="similarity">
    <text evidence="1">Belongs to the bacterial/plant glucose-1-phosphate adenylyltransferase family.</text>
</comment>
<feature type="non-terminal residue" evidence="9">
    <location>
        <position position="1"/>
    </location>
</feature>
<evidence type="ECO:0000313" key="9">
    <source>
        <dbReference type="EMBL" id="PZP48676.1"/>
    </source>
</evidence>
<gene>
    <name evidence="9" type="primary">glgC</name>
    <name evidence="9" type="ORF">DI598_09640</name>
</gene>
<dbReference type="CDD" id="cd04651">
    <property type="entry name" value="LbH_G1P_AT_C"/>
    <property type="match status" value="1"/>
</dbReference>
<dbReference type="Pfam" id="PF00483">
    <property type="entry name" value="NTP_transferase"/>
    <property type="match status" value="1"/>
</dbReference>
<evidence type="ECO:0000256" key="2">
    <source>
        <dbReference type="ARBA" id="ARBA00022600"/>
    </source>
</evidence>
<dbReference type="Proteomes" id="UP000249645">
    <property type="component" value="Unassembled WGS sequence"/>
</dbReference>
<dbReference type="SUPFAM" id="SSF51161">
    <property type="entry name" value="Trimeric LpxA-like enzymes"/>
    <property type="match status" value="1"/>
</dbReference>
<dbReference type="GO" id="GO:0005978">
    <property type="term" value="P:glycogen biosynthetic process"/>
    <property type="evidence" value="ECO:0007669"/>
    <property type="project" value="InterPro"/>
</dbReference>
<dbReference type="Gene3D" id="2.160.10.10">
    <property type="entry name" value="Hexapeptide repeat proteins"/>
    <property type="match status" value="1"/>
</dbReference>
<proteinExistence type="inferred from homology"/>
<reference evidence="9 10" key="1">
    <citation type="submission" date="2017-11" db="EMBL/GenBank/DDBJ databases">
        <title>Infants hospitalized years apart are colonized by the same room-sourced microbial strains.</title>
        <authorList>
            <person name="Brooks B."/>
            <person name="Olm M.R."/>
            <person name="Firek B.A."/>
            <person name="Baker R."/>
            <person name="Thomas B.C."/>
            <person name="Morowitz M.J."/>
            <person name="Banfield J.F."/>
        </authorList>
    </citation>
    <scope>NUCLEOTIDE SEQUENCE [LARGE SCALE GENOMIC DNA]</scope>
    <source>
        <strain evidence="9">S2_009_000_R2_76</strain>
    </source>
</reference>
<dbReference type="SUPFAM" id="SSF53448">
    <property type="entry name" value="Nucleotide-diphospho-sugar transferases"/>
    <property type="match status" value="1"/>
</dbReference>
<keyword evidence="2" id="KW-0321">Glycogen metabolism</keyword>
<dbReference type="PANTHER" id="PTHR43523:SF12">
    <property type="entry name" value="GLUCOSE-1-PHOSPHATE ADENYLYLTRANSFERASE LARGE SUBUNIT 1, CHLOROPLASTIC-RELATED"/>
    <property type="match status" value="1"/>
</dbReference>
<dbReference type="AlphaFoldDB" id="A0A2W5GS95"/>
<keyword evidence="3 9" id="KW-0808">Transferase</keyword>
<dbReference type="PROSITE" id="PS00810">
    <property type="entry name" value="ADP_GLC_PYROPHOSPH_3"/>
    <property type="match status" value="1"/>
</dbReference>
<organism evidence="9 10">
    <name type="scientific">Pseudopedobacter saltans</name>
    <dbReference type="NCBI Taxonomy" id="151895"/>
    <lineage>
        <taxon>Bacteria</taxon>
        <taxon>Pseudomonadati</taxon>
        <taxon>Bacteroidota</taxon>
        <taxon>Sphingobacteriia</taxon>
        <taxon>Sphingobacteriales</taxon>
        <taxon>Sphingobacteriaceae</taxon>
        <taxon>Pseudopedobacter</taxon>
    </lineage>
</organism>
<evidence type="ECO:0000256" key="3">
    <source>
        <dbReference type="ARBA" id="ARBA00022679"/>
    </source>
</evidence>
<evidence type="ECO:0000256" key="6">
    <source>
        <dbReference type="ARBA" id="ARBA00022840"/>
    </source>
</evidence>
<accession>A0A2W5GS95</accession>
<keyword evidence="6" id="KW-0067">ATP-binding</keyword>
<dbReference type="Pfam" id="PF25247">
    <property type="entry name" value="LbH_GLGC"/>
    <property type="match status" value="1"/>
</dbReference>
<dbReference type="InterPro" id="IPR029044">
    <property type="entry name" value="Nucleotide-diphossugar_trans"/>
</dbReference>
<dbReference type="InterPro" id="IPR011004">
    <property type="entry name" value="Trimer_LpxA-like_sf"/>
</dbReference>
<dbReference type="GO" id="GO:0005524">
    <property type="term" value="F:ATP binding"/>
    <property type="evidence" value="ECO:0007669"/>
    <property type="project" value="UniProtKB-KW"/>
</dbReference>
<dbReference type="EC" id="2.7.7.27" evidence="9"/>
<dbReference type="InterPro" id="IPR005836">
    <property type="entry name" value="ADP_Glu_pyroP_CS"/>
</dbReference>
<dbReference type="PANTHER" id="PTHR43523">
    <property type="entry name" value="GLUCOSE-1-PHOSPHATE ADENYLYLTRANSFERASE-RELATED"/>
    <property type="match status" value="1"/>
</dbReference>
<sequence length="245" mass="27390">PKKELHTEWVSATGEEMERQGKVFLASMGIYIFNKKAIADLLGDNPGFTDFGKEIIPAALEKYKILSYQYEGYWEDIGSIPSFFEANIGLTVDIPQIDLYDSTQTIYTRPRMLPAAKISHSLLDHAIIAEGCVLLCKRIEHSIIGIRTRIGFGSVVIKSYVMGSDYYETLYESEEGRQKGVPALGIGDNCHIENTIVDKNAHIGNNVRIRGHAGLQDMDTPDYTVRDGIVIVKKNAIIYDNTNIE</sequence>
<name>A0A2W5GS95_9SPHI</name>
<keyword evidence="5" id="KW-0547">Nucleotide-binding</keyword>
<dbReference type="Gene3D" id="3.90.550.10">
    <property type="entry name" value="Spore Coat Polysaccharide Biosynthesis Protein SpsA, Chain A"/>
    <property type="match status" value="1"/>
</dbReference>
<evidence type="ECO:0000256" key="7">
    <source>
        <dbReference type="ARBA" id="ARBA00023277"/>
    </source>
</evidence>
<dbReference type="InterPro" id="IPR011831">
    <property type="entry name" value="ADP-Glc_PPase"/>
</dbReference>
<dbReference type="GO" id="GO:0008878">
    <property type="term" value="F:glucose-1-phosphate adenylyltransferase activity"/>
    <property type="evidence" value="ECO:0007669"/>
    <property type="project" value="UniProtKB-EC"/>
</dbReference>
<keyword evidence="4 9" id="KW-0548">Nucleotidyltransferase</keyword>